<evidence type="ECO:0000256" key="10">
    <source>
        <dbReference type="ARBA" id="ARBA00023152"/>
    </source>
</evidence>
<dbReference type="Pfam" id="PF00224">
    <property type="entry name" value="PK"/>
    <property type="match status" value="1"/>
</dbReference>
<dbReference type="InterPro" id="IPR015806">
    <property type="entry name" value="Pyrv_Knase_insert_dom_sf"/>
</dbReference>
<dbReference type="Gene3D" id="2.40.33.10">
    <property type="entry name" value="PK beta-barrel domain-like"/>
    <property type="match status" value="1"/>
</dbReference>
<dbReference type="UniPathway" id="UPA00109">
    <property type="reaction ID" value="UER00188"/>
</dbReference>
<dbReference type="NCBIfam" id="NF004491">
    <property type="entry name" value="PRK05826.1"/>
    <property type="match status" value="1"/>
</dbReference>
<dbReference type="InterPro" id="IPR015795">
    <property type="entry name" value="Pyrv_Knase_C"/>
</dbReference>
<keyword evidence="10 13" id="KW-0324">Glycolysis</keyword>
<accession>A0A7G1Q9W0</accession>
<evidence type="ECO:0000256" key="9">
    <source>
        <dbReference type="ARBA" id="ARBA00022842"/>
    </source>
</evidence>
<evidence type="ECO:0000256" key="3">
    <source>
        <dbReference type="ARBA" id="ARBA00012142"/>
    </source>
</evidence>
<evidence type="ECO:0000256" key="1">
    <source>
        <dbReference type="ARBA" id="ARBA00004997"/>
    </source>
</evidence>
<name>A0A7G1Q9W0_9GAMM</name>
<sequence>MSSSLFSFEKDFRSCRIICTLGPASYSETVIEKMILSGMNVARLNFSHGTYEDHKKTAEIIRKVSQNLGRPVAILQDLQGHKIRVGHVQNQEYIPLTKGQTIYLGHGETVSDQCIGIDYKGIARQVSTGESIYLDDGAIELKVLSIDGEDITCQVSLGGNLKSRKGVVFPDTHLDFPLIDEKDNADAQFGVSLNVDMIAMSFVRSDVEIVEMRKRLATWGKQDAFIVAKIEDREGLENLDKILKVVDGILIARGDLGVMLPREKIPGIQKRIIQQVNAAGVPVITATQMLESMTYNNKPTRAEVTDVHDAVISGSDAVMLSGETAAGSYPVYAVQEMDRIVREAEKELHSTKKEIPIYEQQTTRDKVAASVVNLAYNTGARCILVFSATGKTIQSLAAVRSRTPVYGVVAEEQLLRRLILYRGHSMIAIPEEKQLENLIAPTFQQLKEKEIIQPGDSVVVVARQEKAGMQESYLIKLHVLG</sequence>
<evidence type="ECO:0000256" key="5">
    <source>
        <dbReference type="ARBA" id="ARBA00022723"/>
    </source>
</evidence>
<evidence type="ECO:0000256" key="12">
    <source>
        <dbReference type="NCBIfam" id="TIGR01064"/>
    </source>
</evidence>
<organism evidence="17 18">
    <name type="scientific">Candidatus Nitrosacidococcus tergens</name>
    <dbReference type="NCBI Taxonomy" id="553981"/>
    <lineage>
        <taxon>Bacteria</taxon>
        <taxon>Pseudomonadati</taxon>
        <taxon>Pseudomonadota</taxon>
        <taxon>Gammaproteobacteria</taxon>
        <taxon>Chromatiales</taxon>
        <taxon>Chromatiaceae</taxon>
        <taxon>Candidatus Nitrosacidococcus</taxon>
    </lineage>
</organism>
<dbReference type="NCBIfam" id="TIGR01064">
    <property type="entry name" value="pyruv_kin"/>
    <property type="match status" value="1"/>
</dbReference>
<dbReference type="RefSeq" id="WP_197743720.1">
    <property type="nucleotide sequence ID" value="NZ_LR778175.1"/>
</dbReference>
<evidence type="ECO:0000256" key="2">
    <source>
        <dbReference type="ARBA" id="ARBA00008663"/>
    </source>
</evidence>
<dbReference type="KEGG" id="ntg:NSCAC_0974"/>
<evidence type="ECO:0000259" key="16">
    <source>
        <dbReference type="Pfam" id="PF02887"/>
    </source>
</evidence>
<keyword evidence="14" id="KW-0175">Coiled coil</keyword>
<comment type="pathway">
    <text evidence="1 13">Carbohydrate degradation; glycolysis; pyruvate from D-glyceraldehyde 3-phosphate: step 5/5.</text>
</comment>
<dbReference type="EMBL" id="LR778175">
    <property type="protein sequence ID" value="CAB1276050.1"/>
    <property type="molecule type" value="Genomic_DNA"/>
</dbReference>
<dbReference type="EC" id="2.7.1.40" evidence="3 12"/>
<dbReference type="FunFam" id="2.40.33.10:FF:000001">
    <property type="entry name" value="Pyruvate kinase"/>
    <property type="match status" value="1"/>
</dbReference>
<dbReference type="GO" id="GO:0004743">
    <property type="term" value="F:pyruvate kinase activity"/>
    <property type="evidence" value="ECO:0007669"/>
    <property type="project" value="UniProtKB-UniRule"/>
</dbReference>
<dbReference type="InterPro" id="IPR036918">
    <property type="entry name" value="Pyrv_Knase_C_sf"/>
</dbReference>
<evidence type="ECO:0000259" key="15">
    <source>
        <dbReference type="Pfam" id="PF00224"/>
    </source>
</evidence>
<keyword evidence="11 17" id="KW-0670">Pyruvate</keyword>
<feature type="domain" description="Pyruvate kinase C-terminal" evidence="16">
    <location>
        <begin position="365"/>
        <end position="467"/>
    </location>
</feature>
<dbReference type="PRINTS" id="PR01050">
    <property type="entry name" value="PYRUVTKNASE"/>
</dbReference>
<dbReference type="AlphaFoldDB" id="A0A7G1Q9W0"/>
<keyword evidence="18" id="KW-1185">Reference proteome</keyword>
<protein>
    <recommendedName>
        <fullName evidence="3 12">Pyruvate kinase</fullName>
        <ecNumber evidence="3 12">2.7.1.40</ecNumber>
    </recommendedName>
</protein>
<evidence type="ECO:0000313" key="17">
    <source>
        <dbReference type="EMBL" id="CAB1276050.1"/>
    </source>
</evidence>
<evidence type="ECO:0000256" key="8">
    <source>
        <dbReference type="ARBA" id="ARBA00022840"/>
    </source>
</evidence>
<dbReference type="SUPFAM" id="SSF50800">
    <property type="entry name" value="PK beta-barrel domain-like"/>
    <property type="match status" value="1"/>
</dbReference>
<reference evidence="17 18" key="1">
    <citation type="submission" date="2020-03" db="EMBL/GenBank/DDBJ databases">
        <authorList>
            <person name="Picone N."/>
        </authorList>
    </citation>
    <scope>NUCLEOTIDE SEQUENCE [LARGE SCALE GENOMIC DNA]</scope>
    <source>
        <strain evidence="17">NSCAC1</strain>
    </source>
</reference>
<gene>
    <name evidence="17" type="primary">pyk</name>
    <name evidence="17" type="ORF">NSCAC_0974</name>
</gene>
<dbReference type="SUPFAM" id="SSF52935">
    <property type="entry name" value="PK C-terminal domain-like"/>
    <property type="match status" value="1"/>
</dbReference>
<dbReference type="InterPro" id="IPR015793">
    <property type="entry name" value="Pyrv_Knase_brl"/>
</dbReference>
<dbReference type="GO" id="GO:0000287">
    <property type="term" value="F:magnesium ion binding"/>
    <property type="evidence" value="ECO:0007669"/>
    <property type="project" value="UniProtKB-UniRule"/>
</dbReference>
<dbReference type="GO" id="GO:0005524">
    <property type="term" value="F:ATP binding"/>
    <property type="evidence" value="ECO:0007669"/>
    <property type="project" value="UniProtKB-KW"/>
</dbReference>
<keyword evidence="8" id="KW-0067">ATP-binding</keyword>
<dbReference type="SUPFAM" id="SSF51621">
    <property type="entry name" value="Phosphoenolpyruvate/pyruvate domain"/>
    <property type="match status" value="1"/>
</dbReference>
<evidence type="ECO:0000256" key="14">
    <source>
        <dbReference type="SAM" id="Coils"/>
    </source>
</evidence>
<dbReference type="Pfam" id="PF02887">
    <property type="entry name" value="PK_C"/>
    <property type="match status" value="1"/>
</dbReference>
<dbReference type="InterPro" id="IPR011037">
    <property type="entry name" value="Pyrv_Knase-like_insert_dom_sf"/>
</dbReference>
<feature type="coiled-coil region" evidence="14">
    <location>
        <begin position="334"/>
        <end position="361"/>
    </location>
</feature>
<comment type="catalytic activity">
    <reaction evidence="13">
        <text>pyruvate + ATP = phosphoenolpyruvate + ADP + H(+)</text>
        <dbReference type="Rhea" id="RHEA:18157"/>
        <dbReference type="ChEBI" id="CHEBI:15361"/>
        <dbReference type="ChEBI" id="CHEBI:15378"/>
        <dbReference type="ChEBI" id="CHEBI:30616"/>
        <dbReference type="ChEBI" id="CHEBI:58702"/>
        <dbReference type="ChEBI" id="CHEBI:456216"/>
        <dbReference type="EC" id="2.7.1.40"/>
    </reaction>
</comment>
<dbReference type="Gene3D" id="3.40.1380.20">
    <property type="entry name" value="Pyruvate kinase, C-terminal domain"/>
    <property type="match status" value="1"/>
</dbReference>
<dbReference type="InterPro" id="IPR040442">
    <property type="entry name" value="Pyrv_kinase-like_dom_sf"/>
</dbReference>
<evidence type="ECO:0000256" key="6">
    <source>
        <dbReference type="ARBA" id="ARBA00022741"/>
    </source>
</evidence>
<keyword evidence="6" id="KW-0547">Nucleotide-binding</keyword>
<proteinExistence type="inferred from homology"/>
<keyword evidence="5" id="KW-0479">Metal-binding</keyword>
<evidence type="ECO:0000256" key="13">
    <source>
        <dbReference type="RuleBase" id="RU000504"/>
    </source>
</evidence>
<dbReference type="Proteomes" id="UP000516072">
    <property type="component" value="Chromosome"/>
</dbReference>
<keyword evidence="4 13" id="KW-0808">Transferase</keyword>
<dbReference type="InterPro" id="IPR015813">
    <property type="entry name" value="Pyrv/PenolPyrv_kinase-like_dom"/>
</dbReference>
<comment type="similarity">
    <text evidence="2 13">Belongs to the pyruvate kinase family.</text>
</comment>
<evidence type="ECO:0000256" key="4">
    <source>
        <dbReference type="ARBA" id="ARBA00022679"/>
    </source>
</evidence>
<feature type="domain" description="Pyruvate kinase barrel" evidence="15">
    <location>
        <begin position="13"/>
        <end position="334"/>
    </location>
</feature>
<dbReference type="Gene3D" id="3.20.20.60">
    <property type="entry name" value="Phosphoenolpyruvate-binding domains"/>
    <property type="match status" value="1"/>
</dbReference>
<dbReference type="InterPro" id="IPR001697">
    <property type="entry name" value="Pyr_Knase"/>
</dbReference>
<evidence type="ECO:0000256" key="7">
    <source>
        <dbReference type="ARBA" id="ARBA00022777"/>
    </source>
</evidence>
<dbReference type="GO" id="GO:0030955">
    <property type="term" value="F:potassium ion binding"/>
    <property type="evidence" value="ECO:0007669"/>
    <property type="project" value="UniProtKB-UniRule"/>
</dbReference>
<dbReference type="GO" id="GO:0016301">
    <property type="term" value="F:kinase activity"/>
    <property type="evidence" value="ECO:0007669"/>
    <property type="project" value="UniProtKB-KW"/>
</dbReference>
<dbReference type="NCBIfam" id="NF004978">
    <property type="entry name" value="PRK06354.1"/>
    <property type="match status" value="1"/>
</dbReference>
<evidence type="ECO:0000313" key="18">
    <source>
        <dbReference type="Proteomes" id="UP000516072"/>
    </source>
</evidence>
<keyword evidence="9 13" id="KW-0460">Magnesium</keyword>
<keyword evidence="7 13" id="KW-0418">Kinase</keyword>
<dbReference type="PANTHER" id="PTHR11817">
    <property type="entry name" value="PYRUVATE KINASE"/>
    <property type="match status" value="1"/>
</dbReference>
<evidence type="ECO:0000256" key="11">
    <source>
        <dbReference type="ARBA" id="ARBA00023317"/>
    </source>
</evidence>